<comment type="caution">
    <text evidence="1">The sequence shown here is derived from an EMBL/GenBank/DDBJ whole genome shotgun (WGS) entry which is preliminary data.</text>
</comment>
<feature type="non-terminal residue" evidence="1">
    <location>
        <position position="1"/>
    </location>
</feature>
<gene>
    <name evidence="1" type="ORF">LCGC14_2558590</name>
</gene>
<dbReference type="AlphaFoldDB" id="A0A0F9B8L6"/>
<name>A0A0F9B8L6_9ZZZZ</name>
<sequence length="308" mass="34651">IWANVPYGRPARLKDFPWMRETISSSRQATTKGKSTAGATVTLPLGMDMPVETFFSMPRRVRLTFQGDRMISFREQTYGTNYIGCLHPLTPNYTDPKTKDIIPVKVNVTRLGYENWIGTIIPAEQGVGRERAANFRSFEERFPGQSASVLIAGWNMNKATAANFISSQPVLHSLSGRNQVLVRGMIKAADIVSSHTYRAIKDAMDIPYGMRIQTEFYMRTEVAMNRLCAELSHGKARPEIGAAWLLEMQHSALSIFDEITLPCMTQRDLEVIPKIVKGRQGLEMRFNTKARSSAPLRALLEMDEELSS</sequence>
<accession>A0A0F9B8L6</accession>
<proteinExistence type="predicted"/>
<reference evidence="1" key="1">
    <citation type="journal article" date="2015" name="Nature">
        <title>Complex archaea that bridge the gap between prokaryotes and eukaryotes.</title>
        <authorList>
            <person name="Spang A."/>
            <person name="Saw J.H."/>
            <person name="Jorgensen S.L."/>
            <person name="Zaremba-Niedzwiedzka K."/>
            <person name="Martijn J."/>
            <person name="Lind A.E."/>
            <person name="van Eijk R."/>
            <person name="Schleper C."/>
            <person name="Guy L."/>
            <person name="Ettema T.J."/>
        </authorList>
    </citation>
    <scope>NUCLEOTIDE SEQUENCE</scope>
</reference>
<dbReference type="EMBL" id="LAZR01042177">
    <property type="protein sequence ID" value="KKL10162.1"/>
    <property type="molecule type" value="Genomic_DNA"/>
</dbReference>
<protein>
    <submittedName>
        <fullName evidence="1">Uncharacterized protein</fullName>
    </submittedName>
</protein>
<organism evidence="1">
    <name type="scientific">marine sediment metagenome</name>
    <dbReference type="NCBI Taxonomy" id="412755"/>
    <lineage>
        <taxon>unclassified sequences</taxon>
        <taxon>metagenomes</taxon>
        <taxon>ecological metagenomes</taxon>
    </lineage>
</organism>
<dbReference type="Pfam" id="PF09481">
    <property type="entry name" value="CRISPR_Cse1"/>
    <property type="match status" value="1"/>
</dbReference>
<evidence type="ECO:0000313" key="1">
    <source>
        <dbReference type="EMBL" id="KKL10162.1"/>
    </source>
</evidence>
<dbReference type="InterPro" id="IPR013381">
    <property type="entry name" value="CRISPR-assoc_prot_Cse1"/>
</dbReference>